<dbReference type="PANTHER" id="PTHR14222">
    <property type="entry name" value="CONDENSIN"/>
    <property type="match status" value="1"/>
</dbReference>
<comment type="caution">
    <text evidence="2">The sequence shown here is derived from an EMBL/GenBank/DDBJ whole genome shotgun (WGS) entry which is preliminary data.</text>
</comment>
<keyword evidence="1" id="KW-0226">DNA condensation</keyword>
<dbReference type="GO" id="GO:0007076">
    <property type="term" value="P:mitotic chromosome condensation"/>
    <property type="evidence" value="ECO:0007669"/>
    <property type="project" value="InterPro"/>
</dbReference>
<organism evidence="2 3">
    <name type="scientific">Nematocida displodere</name>
    <dbReference type="NCBI Taxonomy" id="1805483"/>
    <lineage>
        <taxon>Eukaryota</taxon>
        <taxon>Fungi</taxon>
        <taxon>Fungi incertae sedis</taxon>
        <taxon>Microsporidia</taxon>
        <taxon>Nematocida</taxon>
    </lineage>
</organism>
<dbReference type="EMBL" id="LTDL01000040">
    <property type="protein sequence ID" value="OAG29648.1"/>
    <property type="molecule type" value="Genomic_DNA"/>
</dbReference>
<dbReference type="InterPro" id="IPR011989">
    <property type="entry name" value="ARM-like"/>
</dbReference>
<dbReference type="SUPFAM" id="SSF48371">
    <property type="entry name" value="ARM repeat"/>
    <property type="match status" value="1"/>
</dbReference>
<protein>
    <submittedName>
        <fullName evidence="2">Condensin complex subunit 1</fullName>
    </submittedName>
</protein>
<dbReference type="GO" id="GO:0042393">
    <property type="term" value="F:histone binding"/>
    <property type="evidence" value="ECO:0007669"/>
    <property type="project" value="TreeGrafter"/>
</dbReference>
<dbReference type="InterPro" id="IPR026971">
    <property type="entry name" value="CND1/NCAPD3"/>
</dbReference>
<dbReference type="RefSeq" id="XP_067544296.1">
    <property type="nucleotide sequence ID" value="XM_067688199.1"/>
</dbReference>
<dbReference type="InterPro" id="IPR016024">
    <property type="entry name" value="ARM-type_fold"/>
</dbReference>
<dbReference type="GO" id="GO:0000796">
    <property type="term" value="C:condensin complex"/>
    <property type="evidence" value="ECO:0007669"/>
    <property type="project" value="TreeGrafter"/>
</dbReference>
<proteinExistence type="predicted"/>
<sequence length="938" mass="104713">MVKVSETELERVLRHIKNAPISQEPEKYSQVLGNIHEHPQKIEILKKIFKSVDNPTVFLGMGSSFFSTMEVESKDESSGTATLALLQFSRTLCEETGGDYDLLCKTVFAYLEKTRFRFLEAKNEVFTILEEIKKQNISLASHSLSLLLTEQPVSILTEILIFLGPRVLSEVAEYALQEAQVSRSVLFQKNTAALVLGLSEKAPVFEVLEVFIRALSSETQSIRNAAIESMVNVCAHLRREIEACGRGEKELLAVTELLCGRTWDVSLFCRARAVLSLSEIAASGSVLRGARQKVMSTVLERIEDKTHIVRKRAIVFFKRILENHPFMLDGGLLSRGVIAKYREREEEYYTDCVAFYESIQQSIATVKEILKANTRGEITEIIQYIAQCAVYGIEEALEVFPLLFALAWQRVASDGKNTTDVICEEIKRISDGDAKKLVDMMVQFDDGTLAYSGIVRELTLRGILGLGTVAGILSRMEREAEKSQERRKSLETLPLLKLIRKISGTDRSIAETCLSQVSALIATERESGVLAECVGILGNLDYRVCNSSPTIALLKETLQSVGRDNLSLLQAIIDTSYLISTEPDALAVDILEILARMEQAVPLLFAIGHVAIKEAVHLERLEAAWNIRGKPKTEEAVKKTKRDSLPVSEIRERRLSVGSRRNSLKITSEEQEEMADKVFFAKEHEMLFSEGSALYSFTELINSHLDSTDALAKKIALISLGKLMGISSEYSTKHVGRVVEILRTEEEDLKVIALMIISDSIMAFSSLVGDISPTLFAPLGDNVSDRVKITALIIIRHLLRTGMIKIKGKYWSITPLLLEKEEVSTIAQRLFEEAMERESPQKIICEVVKSYAKESKDARPNPNTDEDILTETAHKDEVFKEVLRILSKLSGLADPTKKMQEWLSTSTDESLTRVCAIAVSELSKHQRTAPAPEEMGQG</sequence>
<dbReference type="GO" id="GO:0010032">
    <property type="term" value="P:meiotic chromosome condensation"/>
    <property type="evidence" value="ECO:0007669"/>
    <property type="project" value="TreeGrafter"/>
</dbReference>
<reference evidence="2 3" key="1">
    <citation type="submission" date="2016-02" db="EMBL/GenBank/DDBJ databases">
        <title>Discovery of a natural microsporidian pathogen with a broad tissue tropism in Caenorhabditis elegans.</title>
        <authorList>
            <person name="Luallen R.J."/>
            <person name="Reinke A.W."/>
            <person name="Tong L."/>
            <person name="Botts M.R."/>
            <person name="Felix M.-A."/>
            <person name="Troemel E.R."/>
        </authorList>
    </citation>
    <scope>NUCLEOTIDE SEQUENCE [LARGE SCALE GENOMIC DNA]</scope>
    <source>
        <strain evidence="2 3">JUm2807</strain>
    </source>
</reference>
<keyword evidence="3" id="KW-1185">Reference proteome</keyword>
<accession>A0A177ECU9</accession>
<dbReference type="OrthoDB" id="436262at2759"/>
<name>A0A177ECU9_9MICR</name>
<evidence type="ECO:0000313" key="2">
    <source>
        <dbReference type="EMBL" id="OAG29648.1"/>
    </source>
</evidence>
<dbReference type="Gene3D" id="1.25.10.10">
    <property type="entry name" value="Leucine-rich Repeat Variant"/>
    <property type="match status" value="1"/>
</dbReference>
<evidence type="ECO:0000313" key="3">
    <source>
        <dbReference type="Proteomes" id="UP000185944"/>
    </source>
</evidence>
<dbReference type="GO" id="GO:0000779">
    <property type="term" value="C:condensed chromosome, centromeric region"/>
    <property type="evidence" value="ECO:0007669"/>
    <property type="project" value="TreeGrafter"/>
</dbReference>
<dbReference type="Proteomes" id="UP000185944">
    <property type="component" value="Unassembled WGS sequence"/>
</dbReference>
<dbReference type="VEuPathDB" id="MicrosporidiaDB:NEDG_00781"/>
<dbReference type="AlphaFoldDB" id="A0A177ECU9"/>
<dbReference type="STRING" id="1805483.A0A177ECU9"/>
<gene>
    <name evidence="2" type="ORF">NEDG_00781</name>
</gene>
<evidence type="ECO:0000256" key="1">
    <source>
        <dbReference type="ARBA" id="ARBA00023067"/>
    </source>
</evidence>
<dbReference type="GeneID" id="93647131"/>
<dbReference type="PANTHER" id="PTHR14222:SF2">
    <property type="entry name" value="CONDENSIN COMPLEX SUBUNIT 1"/>
    <property type="match status" value="1"/>
</dbReference>